<dbReference type="SUPFAM" id="SSF51182">
    <property type="entry name" value="RmlC-like cupins"/>
    <property type="match status" value="1"/>
</dbReference>
<dbReference type="KEGG" id="vg:10326834"/>
<dbReference type="OrthoDB" id="18986at10239"/>
<dbReference type="Gene3D" id="2.60.120.10">
    <property type="entry name" value="Jelly Rolls"/>
    <property type="match status" value="1"/>
</dbReference>
<evidence type="ECO:0000259" key="1">
    <source>
        <dbReference type="Pfam" id="PF07883"/>
    </source>
</evidence>
<evidence type="ECO:0000313" key="2">
    <source>
        <dbReference type="EMBL" id="ADO97544.1"/>
    </source>
</evidence>
<keyword evidence="2" id="KW-0808">Transferase</keyword>
<accession>E3SJ96</accession>
<evidence type="ECO:0000313" key="3">
    <source>
        <dbReference type="Proteomes" id="UP000006524"/>
    </source>
</evidence>
<dbReference type="GeneID" id="10326834"/>
<dbReference type="Pfam" id="PF07883">
    <property type="entry name" value="Cupin_2"/>
    <property type="match status" value="1"/>
</dbReference>
<feature type="domain" description="Cupin type-2" evidence="1">
    <location>
        <begin position="40"/>
        <end position="105"/>
    </location>
</feature>
<keyword evidence="3" id="KW-1185">Reference proteome</keyword>
<dbReference type="InterPro" id="IPR013096">
    <property type="entry name" value="Cupin_2"/>
</dbReference>
<gene>
    <name evidence="2" type="ORF">SSM2_211</name>
</gene>
<dbReference type="RefSeq" id="YP_004322358.1">
    <property type="nucleotide sequence ID" value="NC_015279.1"/>
</dbReference>
<dbReference type="GO" id="GO:0016740">
    <property type="term" value="F:transferase activity"/>
    <property type="evidence" value="ECO:0007669"/>
    <property type="project" value="UniProtKB-KW"/>
</dbReference>
<dbReference type="EMBL" id="GU071095">
    <property type="protein sequence ID" value="ADO97544.1"/>
    <property type="molecule type" value="Genomic_DNA"/>
</dbReference>
<reference evidence="2 3" key="1">
    <citation type="journal article" date="2010" name="Environ. Microbiol.">
        <title>Genomic analysis of oceanic cyanobacterial myoviruses compared with T4-like myoviruses from diverse hosts and environments.</title>
        <authorList>
            <person name="Sullivan M.B."/>
            <person name="Huang K.H."/>
            <person name="Ignacio-Espinoza J.C."/>
            <person name="Berlin A.M."/>
            <person name="Kelly L."/>
            <person name="Weigele P.R."/>
            <person name="DeFrancesco A.S."/>
            <person name="Kern S.E."/>
            <person name="Thompson L.R."/>
            <person name="Young S."/>
            <person name="Yandava C."/>
            <person name="Fu R."/>
            <person name="Krastins B."/>
            <person name="Chase M."/>
            <person name="Sarracino D."/>
            <person name="Osburne M.S."/>
            <person name="Henn M.R."/>
            <person name="Chisholm S.W."/>
        </authorList>
    </citation>
    <scope>NUCLEOTIDE SEQUENCE [LARGE SCALE GENOMIC DNA]</scope>
    <source>
        <strain evidence="2">8017-1</strain>
    </source>
</reference>
<sequence length="125" mass="14772">MIKESTLMSSSEIKHVPKGWGYEKWIVNTDEYCGKLLFFNEGKRCSWHYHKKKDETFYLQSGKILLYYGETDSLEGAKDIVLEPGDKFHIYRGLRHQMIAIEDSELFEFSTEHFDEDSYRVTKGD</sequence>
<dbReference type="Proteomes" id="UP000006524">
    <property type="component" value="Segment"/>
</dbReference>
<organism evidence="2 3">
    <name type="scientific">Synechococcus phage S-SM2</name>
    <dbReference type="NCBI Taxonomy" id="444860"/>
    <lineage>
        <taxon>Viruses</taxon>
        <taxon>Duplodnaviria</taxon>
        <taxon>Heunggongvirae</taxon>
        <taxon>Uroviricota</taxon>
        <taxon>Caudoviricetes</taxon>
        <taxon>Pantevenvirales</taxon>
        <taxon>Kyanoviridae</taxon>
        <taxon>Nilusvirus</taxon>
        <taxon>Nilusvirus ssm2</taxon>
    </lineage>
</organism>
<protein>
    <submittedName>
        <fullName evidence="2">Putative nucleotidyltransferase</fullName>
    </submittedName>
</protein>
<dbReference type="InterPro" id="IPR014710">
    <property type="entry name" value="RmlC-like_jellyroll"/>
</dbReference>
<name>E3SJ96_9CAUD</name>
<proteinExistence type="predicted"/>
<dbReference type="InterPro" id="IPR011051">
    <property type="entry name" value="RmlC_Cupin_sf"/>
</dbReference>